<feature type="compositionally biased region" description="Basic and acidic residues" evidence="1">
    <location>
        <begin position="1"/>
        <end position="17"/>
    </location>
</feature>
<dbReference type="Pfam" id="PF10344">
    <property type="entry name" value="Hobbit"/>
    <property type="match status" value="1"/>
</dbReference>
<dbReference type="Proteomes" id="UP000821853">
    <property type="component" value="Unassembled WGS sequence"/>
</dbReference>
<dbReference type="AlphaFoldDB" id="A0A9J6GPL3"/>
<keyword evidence="3" id="KW-1185">Reference proteome</keyword>
<gene>
    <name evidence="2" type="ORF">HPB48_005836</name>
</gene>
<accession>A0A9J6GPL3</accession>
<organism evidence="2 3">
    <name type="scientific">Haemaphysalis longicornis</name>
    <name type="common">Bush tick</name>
    <dbReference type="NCBI Taxonomy" id="44386"/>
    <lineage>
        <taxon>Eukaryota</taxon>
        <taxon>Metazoa</taxon>
        <taxon>Ecdysozoa</taxon>
        <taxon>Arthropoda</taxon>
        <taxon>Chelicerata</taxon>
        <taxon>Arachnida</taxon>
        <taxon>Acari</taxon>
        <taxon>Parasitiformes</taxon>
        <taxon>Ixodida</taxon>
        <taxon>Ixodoidea</taxon>
        <taxon>Ixodidae</taxon>
        <taxon>Haemaphysalinae</taxon>
        <taxon>Haemaphysalis</taxon>
    </lineage>
</organism>
<evidence type="ECO:0000313" key="3">
    <source>
        <dbReference type="Proteomes" id="UP000821853"/>
    </source>
</evidence>
<name>A0A9J6GPL3_HAELO</name>
<feature type="region of interest" description="Disordered" evidence="1">
    <location>
        <begin position="1"/>
        <end position="50"/>
    </location>
</feature>
<comment type="caution">
    <text evidence="2">The sequence shown here is derived from an EMBL/GenBank/DDBJ whole genome shotgun (WGS) entry which is preliminary data.</text>
</comment>
<dbReference type="OrthoDB" id="1562405at2759"/>
<evidence type="ECO:0000313" key="2">
    <source>
        <dbReference type="EMBL" id="KAH9376625.1"/>
    </source>
</evidence>
<feature type="compositionally biased region" description="Basic and acidic residues" evidence="1">
    <location>
        <begin position="40"/>
        <end position="50"/>
    </location>
</feature>
<evidence type="ECO:0000256" key="1">
    <source>
        <dbReference type="SAM" id="MobiDB-lite"/>
    </source>
</evidence>
<dbReference type="InterPro" id="IPR045167">
    <property type="entry name" value="Hobbit"/>
</dbReference>
<dbReference type="EMBL" id="JABSTR010000008">
    <property type="protein sequence ID" value="KAH9376625.1"/>
    <property type="molecule type" value="Genomic_DNA"/>
</dbReference>
<proteinExistence type="predicted"/>
<sequence>MSAFPDKTDDHLDEEPKPAPPPASHTRRGRRSQPSLASSSRDDVEKMKERAEKNQTFVYVKVPEVPLRLSYKGEKEKNLEDLHDCSLVLPTLELHNRTCTWLDLLMVVKSTTRKVLLSQAIKQKLQIKSHQTQGSAQDDANQPQEEDKARLLLGAKLLVSRGKERMRMEGGGAASQFLHSDGFSCKTHACPYVALLSIPRCVKLSLPFI</sequence>
<reference evidence="2 3" key="1">
    <citation type="journal article" date="2020" name="Cell">
        <title>Large-Scale Comparative Analyses of Tick Genomes Elucidate Their Genetic Diversity and Vector Capacities.</title>
        <authorList>
            <consortium name="Tick Genome and Microbiome Consortium (TIGMIC)"/>
            <person name="Jia N."/>
            <person name="Wang J."/>
            <person name="Shi W."/>
            <person name="Du L."/>
            <person name="Sun Y."/>
            <person name="Zhan W."/>
            <person name="Jiang J.F."/>
            <person name="Wang Q."/>
            <person name="Zhang B."/>
            <person name="Ji P."/>
            <person name="Bell-Sakyi L."/>
            <person name="Cui X.M."/>
            <person name="Yuan T.T."/>
            <person name="Jiang B.G."/>
            <person name="Yang W.F."/>
            <person name="Lam T.T."/>
            <person name="Chang Q.C."/>
            <person name="Ding S.J."/>
            <person name="Wang X.J."/>
            <person name="Zhu J.G."/>
            <person name="Ruan X.D."/>
            <person name="Zhao L."/>
            <person name="Wei J.T."/>
            <person name="Ye R.Z."/>
            <person name="Que T.C."/>
            <person name="Du C.H."/>
            <person name="Zhou Y.H."/>
            <person name="Cheng J.X."/>
            <person name="Dai P.F."/>
            <person name="Guo W.B."/>
            <person name="Han X.H."/>
            <person name="Huang E.J."/>
            <person name="Li L.F."/>
            <person name="Wei W."/>
            <person name="Gao Y.C."/>
            <person name="Liu J.Z."/>
            <person name="Shao H.Z."/>
            <person name="Wang X."/>
            <person name="Wang C.C."/>
            <person name="Yang T.C."/>
            <person name="Huo Q.B."/>
            <person name="Li W."/>
            <person name="Chen H.Y."/>
            <person name="Chen S.E."/>
            <person name="Zhou L.G."/>
            <person name="Ni X.B."/>
            <person name="Tian J.H."/>
            <person name="Sheng Y."/>
            <person name="Liu T."/>
            <person name="Pan Y.S."/>
            <person name="Xia L.Y."/>
            <person name="Li J."/>
            <person name="Zhao F."/>
            <person name="Cao W.C."/>
        </authorList>
    </citation>
    <scope>NUCLEOTIDE SEQUENCE [LARGE SCALE GENOMIC DNA]</scope>
    <source>
        <strain evidence="2">HaeL-2018</strain>
    </source>
</reference>
<dbReference type="VEuPathDB" id="VectorBase:HLOH_046126"/>
<protein>
    <submittedName>
        <fullName evidence="2">Uncharacterized protein</fullName>
    </submittedName>
</protein>
<dbReference type="PANTHER" id="PTHR15678">
    <property type="entry name" value="ANTIGEN MLAA-22-RELATED"/>
    <property type="match status" value="1"/>
</dbReference>
<dbReference type="PANTHER" id="PTHR15678:SF6">
    <property type="entry name" value="BRIDGE-LIKE LIPID TRANSFER PROTEIN FAMILY MEMBER 2"/>
    <property type="match status" value="1"/>
</dbReference>